<sequence>MVSSVTTISASYESKRSRSPEPTKKKINVKVKNQQDGGSDVYKVGVNAPLKKLMTIYCEKKNLDYRTVRFIFDGKELKPRNTPAQLMMEDDDIIDMVTEQGGG</sequence>
<keyword evidence="1" id="KW-0833">Ubl conjugation pathway</keyword>
<dbReference type="SMART" id="SM00213">
    <property type="entry name" value="UBQ"/>
    <property type="match status" value="1"/>
</dbReference>
<dbReference type="Pfam" id="PF11976">
    <property type="entry name" value="Rad60-SLD"/>
    <property type="match status" value="1"/>
</dbReference>
<feature type="compositionally biased region" description="Polar residues" evidence="2">
    <location>
        <begin position="1"/>
        <end position="12"/>
    </location>
</feature>
<dbReference type="CDD" id="cd01763">
    <property type="entry name" value="Ubl_SUMO_like"/>
    <property type="match status" value="1"/>
</dbReference>
<gene>
    <name evidence="4" type="ORF">GA_TR643_c0_g1_i1_g.2110</name>
</gene>
<dbReference type="InterPro" id="IPR022617">
    <property type="entry name" value="Rad60/SUMO-like_dom"/>
</dbReference>
<comment type="similarity">
    <text evidence="1">Belongs to the ubiquitin family. SUMO subfamily.</text>
</comment>
<dbReference type="InterPro" id="IPR000626">
    <property type="entry name" value="Ubiquitin-like_dom"/>
</dbReference>
<protein>
    <recommendedName>
        <fullName evidence="1">Small ubiquitin-related modifier</fullName>
        <shortName evidence="1">SUMO</shortName>
    </recommendedName>
</protein>
<dbReference type="EMBL" id="GEVI01005573">
    <property type="protein sequence ID" value="JAU26747.1"/>
    <property type="molecule type" value="Transcribed_RNA"/>
</dbReference>
<evidence type="ECO:0000256" key="2">
    <source>
        <dbReference type="SAM" id="MobiDB-lite"/>
    </source>
</evidence>
<dbReference type="PROSITE" id="PS50053">
    <property type="entry name" value="UBIQUITIN_2"/>
    <property type="match status" value="1"/>
</dbReference>
<evidence type="ECO:0000256" key="1">
    <source>
        <dbReference type="RuleBase" id="RU361190"/>
    </source>
</evidence>
<comment type="subcellular location">
    <subcellularLocation>
        <location evidence="1">Nucleus</location>
    </subcellularLocation>
</comment>
<organism evidence="4">
    <name type="scientific">Noccaea caerulescens</name>
    <name type="common">Alpine penny-cress</name>
    <name type="synonym">Thlaspi caerulescens</name>
    <dbReference type="NCBI Taxonomy" id="107243"/>
    <lineage>
        <taxon>Eukaryota</taxon>
        <taxon>Viridiplantae</taxon>
        <taxon>Streptophyta</taxon>
        <taxon>Embryophyta</taxon>
        <taxon>Tracheophyta</taxon>
        <taxon>Spermatophyta</taxon>
        <taxon>Magnoliopsida</taxon>
        <taxon>eudicotyledons</taxon>
        <taxon>Gunneridae</taxon>
        <taxon>Pentapetalae</taxon>
        <taxon>rosids</taxon>
        <taxon>malvids</taxon>
        <taxon>Brassicales</taxon>
        <taxon>Brassicaceae</taxon>
        <taxon>Coluteocarpeae</taxon>
        <taxon>Noccaea</taxon>
    </lineage>
</organism>
<dbReference type="AlphaFoldDB" id="A0A1J3E3M3"/>
<proteinExistence type="inferred from homology"/>
<dbReference type="Gene3D" id="3.10.20.90">
    <property type="entry name" value="Phosphatidylinositol 3-kinase Catalytic Subunit, Chain A, domain 1"/>
    <property type="match status" value="1"/>
</dbReference>
<dbReference type="SUPFAM" id="SSF54236">
    <property type="entry name" value="Ubiquitin-like"/>
    <property type="match status" value="1"/>
</dbReference>
<feature type="region of interest" description="Disordered" evidence="2">
    <location>
        <begin position="1"/>
        <end position="27"/>
    </location>
</feature>
<feature type="domain" description="Ubiquitin-like" evidence="3">
    <location>
        <begin position="27"/>
        <end position="103"/>
    </location>
</feature>
<dbReference type="PANTHER" id="PTHR10562">
    <property type="entry name" value="SMALL UBIQUITIN-RELATED MODIFIER"/>
    <property type="match status" value="1"/>
</dbReference>
<dbReference type="GO" id="GO:0005634">
    <property type="term" value="C:nucleus"/>
    <property type="evidence" value="ECO:0007669"/>
    <property type="project" value="UniProtKB-SubCell"/>
</dbReference>
<keyword evidence="1" id="KW-0539">Nucleus</keyword>
<evidence type="ECO:0000259" key="3">
    <source>
        <dbReference type="PROSITE" id="PS50053"/>
    </source>
</evidence>
<feature type="compositionally biased region" description="Basic and acidic residues" evidence="2">
    <location>
        <begin position="13"/>
        <end position="24"/>
    </location>
</feature>
<name>A0A1J3E3M3_NOCCA</name>
<dbReference type="InterPro" id="IPR029071">
    <property type="entry name" value="Ubiquitin-like_domsf"/>
</dbReference>
<reference evidence="4" key="1">
    <citation type="submission" date="2016-07" db="EMBL/GenBank/DDBJ databases">
        <title>De novo transcriptome assembly of four accessions of the metal hyperaccumulator plant Noccaea caerulescens.</title>
        <authorList>
            <person name="Blande D."/>
            <person name="Halimaa P."/>
            <person name="Tervahauta A.I."/>
            <person name="Aarts M.G."/>
            <person name="Karenlampi S.O."/>
        </authorList>
    </citation>
    <scope>NUCLEOTIDE SEQUENCE</scope>
</reference>
<evidence type="ECO:0000313" key="4">
    <source>
        <dbReference type="EMBL" id="JAU26747.1"/>
    </source>
</evidence>
<accession>A0A1J3E3M3</accession>